<proteinExistence type="predicted"/>
<evidence type="ECO:0000313" key="3">
    <source>
        <dbReference type="Proteomes" id="UP000265631"/>
    </source>
</evidence>
<name>A0A395M565_9HYPO</name>
<dbReference type="EMBL" id="PXXK01000692">
    <property type="protein sequence ID" value="RFN42719.1"/>
    <property type="molecule type" value="Genomic_DNA"/>
</dbReference>
<evidence type="ECO:0000256" key="1">
    <source>
        <dbReference type="SAM" id="Phobius"/>
    </source>
</evidence>
<accession>A0A395M565</accession>
<dbReference type="AlphaFoldDB" id="A0A395M565"/>
<sequence length="152" mass="16369">MFTLPFLIFLATTGLIIPVIISLALHPQGSPSEQSLLRLSVEKTQGVVLAAPPSQNGMPTSRWQELGRNIDKLGLPPRRRFCSVVFVRRVATASVGCRLLFEANDATTGAEVSQHPRDAAAGGLMPQLGVLIAAEEDGIAKLPQPTYIFRLP</sequence>
<comment type="caution">
    <text evidence="2">The sequence shown here is derived from an EMBL/GenBank/DDBJ whole genome shotgun (WGS) entry which is preliminary data.</text>
</comment>
<protein>
    <submittedName>
        <fullName evidence="2">Uncharacterized protein</fullName>
    </submittedName>
</protein>
<organism evidence="2 3">
    <name type="scientific">Fusarium flagelliforme</name>
    <dbReference type="NCBI Taxonomy" id="2675880"/>
    <lineage>
        <taxon>Eukaryota</taxon>
        <taxon>Fungi</taxon>
        <taxon>Dikarya</taxon>
        <taxon>Ascomycota</taxon>
        <taxon>Pezizomycotina</taxon>
        <taxon>Sordariomycetes</taxon>
        <taxon>Hypocreomycetidae</taxon>
        <taxon>Hypocreales</taxon>
        <taxon>Nectriaceae</taxon>
        <taxon>Fusarium</taxon>
        <taxon>Fusarium incarnatum-equiseti species complex</taxon>
    </lineage>
</organism>
<keyword evidence="3" id="KW-1185">Reference proteome</keyword>
<evidence type="ECO:0000313" key="2">
    <source>
        <dbReference type="EMBL" id="RFN42719.1"/>
    </source>
</evidence>
<keyword evidence="1" id="KW-1133">Transmembrane helix</keyword>
<keyword evidence="1" id="KW-0812">Transmembrane</keyword>
<dbReference type="Proteomes" id="UP000265631">
    <property type="component" value="Unassembled WGS sequence"/>
</dbReference>
<gene>
    <name evidence="2" type="ORF">FIE12Z_12734</name>
</gene>
<keyword evidence="1" id="KW-0472">Membrane</keyword>
<feature type="non-terminal residue" evidence="2">
    <location>
        <position position="152"/>
    </location>
</feature>
<reference evidence="2 3" key="1">
    <citation type="journal article" date="2018" name="PLoS Pathog.">
        <title>Evolution of structural diversity of trichothecenes, a family of toxins produced by plant pathogenic and entomopathogenic fungi.</title>
        <authorList>
            <person name="Proctor R.H."/>
            <person name="McCormick S.P."/>
            <person name="Kim H.S."/>
            <person name="Cardoza R.E."/>
            <person name="Stanley A.M."/>
            <person name="Lindo L."/>
            <person name="Kelly A."/>
            <person name="Brown D.W."/>
            <person name="Lee T."/>
            <person name="Vaughan M.M."/>
            <person name="Alexander N.J."/>
            <person name="Busman M."/>
            <person name="Gutierrez S."/>
        </authorList>
    </citation>
    <scope>NUCLEOTIDE SEQUENCE [LARGE SCALE GENOMIC DNA]</scope>
    <source>
        <strain evidence="2 3">NRRL 13405</strain>
    </source>
</reference>
<feature type="transmembrane region" description="Helical" evidence="1">
    <location>
        <begin position="6"/>
        <end position="25"/>
    </location>
</feature>